<dbReference type="Proteomes" id="UP001652662">
    <property type="component" value="Chromosome 27"/>
</dbReference>
<reference evidence="2" key="1">
    <citation type="submission" date="2025-08" db="UniProtKB">
        <authorList>
            <consortium name="RefSeq"/>
        </authorList>
    </citation>
    <scope>IDENTIFICATION</scope>
    <source>
        <tissue evidence="2">Blood</tissue>
    </source>
</reference>
<organism evidence="1 2">
    <name type="scientific">Equus przewalskii</name>
    <name type="common">Przewalski's horse</name>
    <name type="synonym">Equus caballus przewalskii</name>
    <dbReference type="NCBI Taxonomy" id="9798"/>
    <lineage>
        <taxon>Eukaryota</taxon>
        <taxon>Metazoa</taxon>
        <taxon>Chordata</taxon>
        <taxon>Craniata</taxon>
        <taxon>Vertebrata</taxon>
        <taxon>Euteleostomi</taxon>
        <taxon>Mammalia</taxon>
        <taxon>Eutheria</taxon>
        <taxon>Laurasiatheria</taxon>
        <taxon>Perissodactyla</taxon>
        <taxon>Equidae</taxon>
        <taxon>Equus</taxon>
    </lineage>
</organism>
<gene>
    <name evidence="2" type="primary">LOC139079894</name>
</gene>
<keyword evidence="1" id="KW-1185">Reference proteome</keyword>
<sequence length="201" mass="23225">MYFILRADALGSRRGVESSLLQCWIHKRVFMVCERISVCLGRKLFDLQKSQKTSRMSPCSNWPLLTHENGWSCSGLTVEKIRFTAWMGEQQKESPERKKLILKKISLKINQRTFHSPIKEDLSSHIQKMCRPGGQLHTSTTTTSLSYTWTSVEHIHLTTEKHCYQVMWLLKENTEQVFSVLIVMPSQQYAPYCLRSGAGVD</sequence>
<accession>A0ABM4MLS5</accession>
<dbReference type="RefSeq" id="XP_070453647.1">
    <property type="nucleotide sequence ID" value="XM_070597546.1"/>
</dbReference>
<dbReference type="GeneID" id="139079894"/>
<proteinExistence type="predicted"/>
<protein>
    <submittedName>
        <fullName evidence="2">Uncharacterized protein isoform X1</fullName>
    </submittedName>
</protein>
<name>A0ABM4MLS5_EQUPR</name>
<evidence type="ECO:0000313" key="2">
    <source>
        <dbReference type="RefSeq" id="XP_070453647.1"/>
    </source>
</evidence>
<evidence type="ECO:0000313" key="1">
    <source>
        <dbReference type="Proteomes" id="UP001652662"/>
    </source>
</evidence>